<accession>A0A9J6E9B1</accession>
<reference evidence="1" key="1">
    <citation type="journal article" date="2020" name="Cell">
        <title>Large-Scale Comparative Analyses of Tick Genomes Elucidate Their Genetic Diversity and Vector Capacities.</title>
        <authorList>
            <consortium name="Tick Genome and Microbiome Consortium (TIGMIC)"/>
            <person name="Jia N."/>
            <person name="Wang J."/>
            <person name="Shi W."/>
            <person name="Du L."/>
            <person name="Sun Y."/>
            <person name="Zhan W."/>
            <person name="Jiang J.F."/>
            <person name="Wang Q."/>
            <person name="Zhang B."/>
            <person name="Ji P."/>
            <person name="Bell-Sakyi L."/>
            <person name="Cui X.M."/>
            <person name="Yuan T.T."/>
            <person name="Jiang B.G."/>
            <person name="Yang W.F."/>
            <person name="Lam T.T."/>
            <person name="Chang Q.C."/>
            <person name="Ding S.J."/>
            <person name="Wang X.J."/>
            <person name="Zhu J.G."/>
            <person name="Ruan X.D."/>
            <person name="Zhao L."/>
            <person name="Wei J.T."/>
            <person name="Ye R.Z."/>
            <person name="Que T.C."/>
            <person name="Du C.H."/>
            <person name="Zhou Y.H."/>
            <person name="Cheng J.X."/>
            <person name="Dai P.F."/>
            <person name="Guo W.B."/>
            <person name="Han X.H."/>
            <person name="Huang E.J."/>
            <person name="Li L.F."/>
            <person name="Wei W."/>
            <person name="Gao Y.C."/>
            <person name="Liu J.Z."/>
            <person name="Shao H.Z."/>
            <person name="Wang X."/>
            <person name="Wang C.C."/>
            <person name="Yang T.C."/>
            <person name="Huo Q.B."/>
            <person name="Li W."/>
            <person name="Chen H.Y."/>
            <person name="Chen S.E."/>
            <person name="Zhou L.G."/>
            <person name="Ni X.B."/>
            <person name="Tian J.H."/>
            <person name="Sheng Y."/>
            <person name="Liu T."/>
            <person name="Pan Y.S."/>
            <person name="Xia L.Y."/>
            <person name="Li J."/>
            <person name="Zhao F."/>
            <person name="Cao W.C."/>
        </authorList>
    </citation>
    <scope>NUCLEOTIDE SEQUENCE</scope>
    <source>
        <strain evidence="1">Rmic-2018</strain>
    </source>
</reference>
<organism evidence="1 2">
    <name type="scientific">Rhipicephalus microplus</name>
    <name type="common">Cattle tick</name>
    <name type="synonym">Boophilus microplus</name>
    <dbReference type="NCBI Taxonomy" id="6941"/>
    <lineage>
        <taxon>Eukaryota</taxon>
        <taxon>Metazoa</taxon>
        <taxon>Ecdysozoa</taxon>
        <taxon>Arthropoda</taxon>
        <taxon>Chelicerata</taxon>
        <taxon>Arachnida</taxon>
        <taxon>Acari</taxon>
        <taxon>Parasitiformes</taxon>
        <taxon>Ixodida</taxon>
        <taxon>Ixodoidea</taxon>
        <taxon>Ixodidae</taxon>
        <taxon>Rhipicephalinae</taxon>
        <taxon>Rhipicephalus</taxon>
        <taxon>Boophilus</taxon>
    </lineage>
</organism>
<evidence type="ECO:0000313" key="2">
    <source>
        <dbReference type="Proteomes" id="UP000821866"/>
    </source>
</evidence>
<keyword evidence="2" id="KW-1185">Reference proteome</keyword>
<comment type="caution">
    <text evidence="1">The sequence shown here is derived from an EMBL/GenBank/DDBJ whole genome shotgun (WGS) entry which is preliminary data.</text>
</comment>
<dbReference type="AlphaFoldDB" id="A0A9J6E9B1"/>
<dbReference type="Proteomes" id="UP000821866">
    <property type="component" value="Chromosome 3"/>
</dbReference>
<evidence type="ECO:0000313" key="1">
    <source>
        <dbReference type="EMBL" id="KAH8030876.1"/>
    </source>
</evidence>
<proteinExistence type="predicted"/>
<protein>
    <submittedName>
        <fullName evidence="1">Uncharacterized protein</fullName>
    </submittedName>
</protein>
<reference evidence="1" key="2">
    <citation type="submission" date="2021-09" db="EMBL/GenBank/DDBJ databases">
        <authorList>
            <person name="Jia N."/>
            <person name="Wang J."/>
            <person name="Shi W."/>
            <person name="Du L."/>
            <person name="Sun Y."/>
            <person name="Zhan W."/>
            <person name="Jiang J."/>
            <person name="Wang Q."/>
            <person name="Zhang B."/>
            <person name="Ji P."/>
            <person name="Sakyi L.B."/>
            <person name="Cui X."/>
            <person name="Yuan T."/>
            <person name="Jiang B."/>
            <person name="Yang W."/>
            <person name="Lam T.T.-Y."/>
            <person name="Chang Q."/>
            <person name="Ding S."/>
            <person name="Wang X."/>
            <person name="Zhu J."/>
            <person name="Ruan X."/>
            <person name="Zhao L."/>
            <person name="Wei J."/>
            <person name="Que T."/>
            <person name="Du C."/>
            <person name="Cheng J."/>
            <person name="Dai P."/>
            <person name="Han X."/>
            <person name="Huang E."/>
            <person name="Gao Y."/>
            <person name="Liu J."/>
            <person name="Shao H."/>
            <person name="Ye R."/>
            <person name="Li L."/>
            <person name="Wei W."/>
            <person name="Wang X."/>
            <person name="Wang C."/>
            <person name="Huo Q."/>
            <person name="Li W."/>
            <person name="Guo W."/>
            <person name="Chen H."/>
            <person name="Chen S."/>
            <person name="Zhou L."/>
            <person name="Zhou L."/>
            <person name="Ni X."/>
            <person name="Tian J."/>
            <person name="Zhou Y."/>
            <person name="Sheng Y."/>
            <person name="Liu T."/>
            <person name="Pan Y."/>
            <person name="Xia L."/>
            <person name="Li J."/>
            <person name="Zhao F."/>
            <person name="Cao W."/>
        </authorList>
    </citation>
    <scope>NUCLEOTIDE SEQUENCE</scope>
    <source>
        <strain evidence="1">Rmic-2018</strain>
        <tissue evidence="1">Larvae</tissue>
    </source>
</reference>
<name>A0A9J6E9B1_RHIMP</name>
<sequence>MVYIVKRIVTTCDEFKSRHNSWTLQIHAVVGEREGHPQRIPGERSVADGLFPERISESHVCPLGTRYAEDTAADAAIQWCVDGTEDIDEQHVGVATRNVFTYSSASPVFANTSNMPSVPSHLLPVLAAVMLLVPSSAAQRNPLARFLWRPRISFPLDPTSPTVSAVSVEVLDEAAMEAHRIIIKQKAIEKSHAAKGLRVSPLPVCPASARHMQTRVAKDKAIAMDEMAHLFEETTRLLSAQVSFYRN</sequence>
<gene>
    <name evidence="1" type="ORF">HPB51_012216</name>
</gene>
<dbReference type="EMBL" id="JABSTU010000005">
    <property type="protein sequence ID" value="KAH8030876.1"/>
    <property type="molecule type" value="Genomic_DNA"/>
</dbReference>